<feature type="non-terminal residue" evidence="2">
    <location>
        <position position="133"/>
    </location>
</feature>
<gene>
    <name evidence="2" type="primary">Ccdc81_3</name>
    <name evidence="2" type="ORF">RYNNIG_R08965</name>
</gene>
<dbReference type="PANTHER" id="PTHR14362">
    <property type="entry name" value="COILED-COIL DOMAIN-CONTAINING PROTEIN 81"/>
    <property type="match status" value="1"/>
</dbReference>
<proteinExistence type="predicted"/>
<organism evidence="2 3">
    <name type="scientific">Rynchops niger</name>
    <name type="common">Black skimmer</name>
    <dbReference type="NCBI Taxonomy" id="227184"/>
    <lineage>
        <taxon>Eukaryota</taxon>
        <taxon>Metazoa</taxon>
        <taxon>Chordata</taxon>
        <taxon>Craniata</taxon>
        <taxon>Vertebrata</taxon>
        <taxon>Euteleostomi</taxon>
        <taxon>Archelosauria</taxon>
        <taxon>Archosauria</taxon>
        <taxon>Dinosauria</taxon>
        <taxon>Saurischia</taxon>
        <taxon>Theropoda</taxon>
        <taxon>Coelurosauria</taxon>
        <taxon>Aves</taxon>
        <taxon>Neognathae</taxon>
        <taxon>Neoaves</taxon>
        <taxon>Charadriiformes</taxon>
        <taxon>Laridae</taxon>
        <taxon>Rynchops</taxon>
    </lineage>
</organism>
<name>A0A7L1K9I2_RYNNI</name>
<evidence type="ECO:0000313" key="3">
    <source>
        <dbReference type="Proteomes" id="UP000525416"/>
    </source>
</evidence>
<protein>
    <submittedName>
        <fullName evidence="2">CCD81 protein</fullName>
    </submittedName>
</protein>
<feature type="domain" description="CCDC81 HU" evidence="1">
    <location>
        <begin position="6"/>
        <end position="78"/>
    </location>
</feature>
<dbReference type="Proteomes" id="UP000525416">
    <property type="component" value="Unassembled WGS sequence"/>
</dbReference>
<feature type="non-terminal residue" evidence="2">
    <location>
        <position position="1"/>
    </location>
</feature>
<evidence type="ECO:0000313" key="2">
    <source>
        <dbReference type="EMBL" id="NXN59553.1"/>
    </source>
</evidence>
<dbReference type="PANTHER" id="PTHR14362:SF2">
    <property type="entry name" value="COILED-COIL DOMAIN-CONTAINING PROTEIN 81"/>
    <property type="match status" value="1"/>
</dbReference>
<sequence length="133" mass="15063">PGNKELEPLKYAKVATAASVSRQKVEGCIQGTTSLLSHCLGKGETVAFVLRNIGVLLVEGRRVQMRFYYDFLERMSGKKNFERAAFKVPQLLKMVVSRVIPLAFLTFYGRVIIFPEFELEFVPKPIPRDILKA</sequence>
<keyword evidence="3" id="KW-1185">Reference proteome</keyword>
<dbReference type="InterPro" id="IPR040673">
    <property type="entry name" value="CCDC81_HU_dom_2"/>
</dbReference>
<dbReference type="Pfam" id="PF18289">
    <property type="entry name" value="HU-CCDC81_euk_2"/>
    <property type="match status" value="1"/>
</dbReference>
<dbReference type="EMBL" id="VXBH01007978">
    <property type="protein sequence ID" value="NXN59553.1"/>
    <property type="molecule type" value="Genomic_DNA"/>
</dbReference>
<evidence type="ECO:0000259" key="1">
    <source>
        <dbReference type="Pfam" id="PF18289"/>
    </source>
</evidence>
<comment type="caution">
    <text evidence="2">The sequence shown here is derived from an EMBL/GenBank/DDBJ whole genome shotgun (WGS) entry which is preliminary data.</text>
</comment>
<accession>A0A7L1K9I2</accession>
<reference evidence="2 3" key="1">
    <citation type="submission" date="2019-09" db="EMBL/GenBank/DDBJ databases">
        <title>Bird 10,000 Genomes (B10K) Project - Family phase.</title>
        <authorList>
            <person name="Zhang G."/>
        </authorList>
    </citation>
    <scope>NUCLEOTIDE SEQUENCE [LARGE SCALE GENOMIC DNA]</scope>
    <source>
        <strain evidence="2">B10K-DU-002-16</strain>
        <tissue evidence="2">Muscle</tissue>
    </source>
</reference>
<dbReference type="GO" id="GO:0005815">
    <property type="term" value="C:microtubule organizing center"/>
    <property type="evidence" value="ECO:0007669"/>
    <property type="project" value="TreeGrafter"/>
</dbReference>
<dbReference type="InterPro" id="IPR026295">
    <property type="entry name" value="CCD81"/>
</dbReference>
<dbReference type="OrthoDB" id="125906at2759"/>
<dbReference type="AlphaFoldDB" id="A0A7L1K9I2"/>